<organism evidence="3 4">
    <name type="scientific">Sphingopyxis panaciterrulae</name>
    <dbReference type="NCBI Taxonomy" id="462372"/>
    <lineage>
        <taxon>Bacteria</taxon>
        <taxon>Pseudomonadati</taxon>
        <taxon>Pseudomonadota</taxon>
        <taxon>Alphaproteobacteria</taxon>
        <taxon>Sphingomonadales</taxon>
        <taxon>Sphingomonadaceae</taxon>
        <taxon>Sphingopyxis</taxon>
    </lineage>
</organism>
<evidence type="ECO:0000256" key="1">
    <source>
        <dbReference type="SAM" id="Coils"/>
    </source>
</evidence>
<accession>A0A7W9B4E8</accession>
<feature type="transmembrane region" description="Helical" evidence="2">
    <location>
        <begin position="6"/>
        <end position="24"/>
    </location>
</feature>
<name>A0A7W9B4E8_9SPHN</name>
<evidence type="ECO:0000313" key="3">
    <source>
        <dbReference type="EMBL" id="MBB5705787.1"/>
    </source>
</evidence>
<dbReference type="Proteomes" id="UP000537161">
    <property type="component" value="Unassembled WGS sequence"/>
</dbReference>
<evidence type="ECO:0008006" key="5">
    <source>
        <dbReference type="Google" id="ProtNLM"/>
    </source>
</evidence>
<evidence type="ECO:0000256" key="2">
    <source>
        <dbReference type="SAM" id="Phobius"/>
    </source>
</evidence>
<dbReference type="EMBL" id="JACIJH010000002">
    <property type="protein sequence ID" value="MBB5705787.1"/>
    <property type="molecule type" value="Genomic_DNA"/>
</dbReference>
<gene>
    <name evidence="3" type="ORF">FHR21_001120</name>
</gene>
<keyword evidence="2" id="KW-0812">Transmembrane</keyword>
<comment type="caution">
    <text evidence="3">The sequence shown here is derived from an EMBL/GenBank/DDBJ whole genome shotgun (WGS) entry which is preliminary data.</text>
</comment>
<feature type="coiled-coil region" evidence="1">
    <location>
        <begin position="49"/>
        <end position="89"/>
    </location>
</feature>
<sequence>MNPFEMVIGIVLIVTIGSIIRAKYGVHSGFRGRRGHDGPEFVPHDDAETKALKAEIRALKERIQVLERIATDSNRAASLDEEIEKLRDRSLP</sequence>
<keyword evidence="2" id="KW-1133">Transmembrane helix</keyword>
<protein>
    <recommendedName>
        <fullName evidence="5">Phage shock protein B</fullName>
    </recommendedName>
</protein>
<keyword evidence="2" id="KW-0472">Membrane</keyword>
<dbReference type="AlphaFoldDB" id="A0A7W9B4E8"/>
<dbReference type="RefSeq" id="WP_184096147.1">
    <property type="nucleotide sequence ID" value="NZ_JACIJH010000002.1"/>
</dbReference>
<keyword evidence="1" id="KW-0175">Coiled coil</keyword>
<evidence type="ECO:0000313" key="4">
    <source>
        <dbReference type="Proteomes" id="UP000537161"/>
    </source>
</evidence>
<reference evidence="3 4" key="1">
    <citation type="submission" date="2020-08" db="EMBL/GenBank/DDBJ databases">
        <title>Genomic Encyclopedia of Type Strains, Phase IV (KMG-IV): sequencing the most valuable type-strain genomes for metagenomic binning, comparative biology and taxonomic classification.</title>
        <authorList>
            <person name="Goeker M."/>
        </authorList>
    </citation>
    <scope>NUCLEOTIDE SEQUENCE [LARGE SCALE GENOMIC DNA]</scope>
    <source>
        <strain evidence="3 4">DSM 27163</strain>
    </source>
</reference>
<keyword evidence="4" id="KW-1185">Reference proteome</keyword>
<proteinExistence type="predicted"/>